<dbReference type="InterPro" id="IPR036388">
    <property type="entry name" value="WH-like_DNA-bd_sf"/>
</dbReference>
<dbReference type="Gene3D" id="1.10.10.10">
    <property type="entry name" value="Winged helix-like DNA-binding domain superfamily/Winged helix DNA-binding domain"/>
    <property type="match status" value="2"/>
</dbReference>
<dbReference type="InterPro" id="IPR000943">
    <property type="entry name" value="RNA_pol_sigma70"/>
</dbReference>
<evidence type="ECO:0008006" key="11">
    <source>
        <dbReference type="Google" id="ProtNLM"/>
    </source>
</evidence>
<dbReference type="InterPro" id="IPR007630">
    <property type="entry name" value="RNA_pol_sigma70_r4"/>
</dbReference>
<dbReference type="RefSeq" id="WP_063739892.1">
    <property type="nucleotide sequence ID" value="NZ_BAAAUZ010000031.1"/>
</dbReference>
<evidence type="ECO:0000256" key="4">
    <source>
        <dbReference type="ARBA" id="ARBA00023163"/>
    </source>
</evidence>
<dbReference type="Pfam" id="PF04545">
    <property type="entry name" value="Sigma70_r4"/>
    <property type="match status" value="1"/>
</dbReference>
<reference evidence="9" key="2">
    <citation type="submission" date="2023-01" db="EMBL/GenBank/DDBJ databases">
        <authorList>
            <person name="Sun Q."/>
            <person name="Evtushenko L."/>
        </authorList>
    </citation>
    <scope>NUCLEOTIDE SEQUENCE</scope>
    <source>
        <strain evidence="9">VKM Ac-1069</strain>
    </source>
</reference>
<feature type="region of interest" description="Disordered" evidence="5">
    <location>
        <begin position="1"/>
        <end position="51"/>
    </location>
</feature>
<dbReference type="GO" id="GO:0006352">
    <property type="term" value="P:DNA-templated transcription initiation"/>
    <property type="evidence" value="ECO:0007669"/>
    <property type="project" value="InterPro"/>
</dbReference>
<dbReference type="CDD" id="cd06171">
    <property type="entry name" value="Sigma70_r4"/>
    <property type="match status" value="1"/>
</dbReference>
<accession>A0A9W6P0N9</accession>
<dbReference type="PRINTS" id="PR00046">
    <property type="entry name" value="SIGMA70FCT"/>
</dbReference>
<dbReference type="Pfam" id="PF04542">
    <property type="entry name" value="Sigma70_r2"/>
    <property type="match status" value="1"/>
</dbReference>
<keyword evidence="3" id="KW-0238">DNA-binding</keyword>
<dbReference type="PANTHER" id="PTHR30385:SF4">
    <property type="entry name" value="RNA POLYMERASE SIGMA-E FACTOR"/>
    <property type="match status" value="1"/>
</dbReference>
<dbReference type="SUPFAM" id="SSF88659">
    <property type="entry name" value="Sigma3 and sigma4 domains of RNA polymerase sigma factors"/>
    <property type="match status" value="2"/>
</dbReference>
<dbReference type="InterPro" id="IPR013325">
    <property type="entry name" value="RNA_pol_sigma_r2"/>
</dbReference>
<evidence type="ECO:0000256" key="5">
    <source>
        <dbReference type="SAM" id="MobiDB-lite"/>
    </source>
</evidence>
<comment type="caution">
    <text evidence="9">The sequence shown here is derived from an EMBL/GenBank/DDBJ whole genome shotgun (WGS) entry which is preliminary data.</text>
</comment>
<keyword evidence="4" id="KW-0804">Transcription</keyword>
<evidence type="ECO:0000256" key="3">
    <source>
        <dbReference type="ARBA" id="ARBA00023125"/>
    </source>
</evidence>
<dbReference type="Gene3D" id="1.10.1740.10">
    <property type="match status" value="1"/>
</dbReference>
<feature type="domain" description="RNA polymerase sigma-70 region 4" evidence="8">
    <location>
        <begin position="248"/>
        <end position="296"/>
    </location>
</feature>
<feature type="compositionally biased region" description="Low complexity" evidence="5">
    <location>
        <begin position="322"/>
        <end position="333"/>
    </location>
</feature>
<dbReference type="AlphaFoldDB" id="A0A9W6P0N9"/>
<dbReference type="EMBL" id="BSFQ01000053">
    <property type="protein sequence ID" value="GLL15705.1"/>
    <property type="molecule type" value="Genomic_DNA"/>
</dbReference>
<name>A0A9W6P0N9_9PSEU</name>
<keyword evidence="2" id="KW-0731">Sigma factor</keyword>
<dbReference type="NCBIfam" id="TIGR02937">
    <property type="entry name" value="sigma70-ECF"/>
    <property type="match status" value="1"/>
</dbReference>
<feature type="domain" description="RNA polymerase sigma-70 region 3" evidence="6">
    <location>
        <begin position="164"/>
        <end position="222"/>
    </location>
</feature>
<evidence type="ECO:0000259" key="6">
    <source>
        <dbReference type="Pfam" id="PF04539"/>
    </source>
</evidence>
<dbReference type="InterPro" id="IPR007627">
    <property type="entry name" value="RNA_pol_sigma70_r2"/>
</dbReference>
<feature type="region of interest" description="Disordered" evidence="5">
    <location>
        <begin position="303"/>
        <end position="346"/>
    </location>
</feature>
<evidence type="ECO:0000313" key="9">
    <source>
        <dbReference type="EMBL" id="GLL15705.1"/>
    </source>
</evidence>
<dbReference type="InterPro" id="IPR014284">
    <property type="entry name" value="RNA_pol_sigma-70_dom"/>
</dbReference>
<feature type="domain" description="RNA polymerase sigma-70 region 2" evidence="7">
    <location>
        <begin position="84"/>
        <end position="151"/>
    </location>
</feature>
<protein>
    <recommendedName>
        <fullName evidence="11">RNA polymerase sigma-B factor</fullName>
    </recommendedName>
</protein>
<dbReference type="NCBIfam" id="TIGR02980">
    <property type="entry name" value="SigBFG"/>
    <property type="match status" value="1"/>
</dbReference>
<dbReference type="GO" id="GO:0003677">
    <property type="term" value="F:DNA binding"/>
    <property type="evidence" value="ECO:0007669"/>
    <property type="project" value="UniProtKB-KW"/>
</dbReference>
<evidence type="ECO:0000256" key="2">
    <source>
        <dbReference type="ARBA" id="ARBA00023082"/>
    </source>
</evidence>
<evidence type="ECO:0000259" key="8">
    <source>
        <dbReference type="Pfam" id="PF04545"/>
    </source>
</evidence>
<feature type="compositionally biased region" description="Low complexity" evidence="5">
    <location>
        <begin position="22"/>
        <end position="50"/>
    </location>
</feature>
<dbReference type="GO" id="GO:0016987">
    <property type="term" value="F:sigma factor activity"/>
    <property type="evidence" value="ECO:0007669"/>
    <property type="project" value="UniProtKB-KW"/>
</dbReference>
<sequence length="346" mass="37358">MTAGLRTPPAGGTGDAERPAGITADTTADITADPAVTPADTTDTTDVPPDSEYVDLMPGLYAYAELDPADPRRRALRDELVLGFLPVARHLAKKHSRGYPGGLDDLVQVATVGLISAIDRWDPERAQGEFLGYLIPCVRGEILRYFRDRTWSMRVPRRLKDLGVAIRRATGPLSQQLGRAPKPSELAAHLGAGVEEVIEALDAQANQSAGSLDAVAGDEEGDSPLADRLGELDRELDLVEYRDALRPLLDRLPERERTILMLRFFGEMTQTQIAERVGISQMHVSRLLSRTLAELRRGLLDDRAPVAPPADDVSRARPARPAPAGRSHPGAAPAAPPRAHGRTAPA</sequence>
<evidence type="ECO:0000313" key="10">
    <source>
        <dbReference type="Proteomes" id="UP001143463"/>
    </source>
</evidence>
<proteinExistence type="predicted"/>
<organism evidence="9 10">
    <name type="scientific">Pseudonocardia halophobica</name>
    <dbReference type="NCBI Taxonomy" id="29401"/>
    <lineage>
        <taxon>Bacteria</taxon>
        <taxon>Bacillati</taxon>
        <taxon>Actinomycetota</taxon>
        <taxon>Actinomycetes</taxon>
        <taxon>Pseudonocardiales</taxon>
        <taxon>Pseudonocardiaceae</taxon>
        <taxon>Pseudonocardia</taxon>
    </lineage>
</organism>
<evidence type="ECO:0000259" key="7">
    <source>
        <dbReference type="Pfam" id="PF04542"/>
    </source>
</evidence>
<keyword evidence="10" id="KW-1185">Reference proteome</keyword>
<keyword evidence="1" id="KW-0805">Transcription regulation</keyword>
<dbReference type="InterPro" id="IPR013324">
    <property type="entry name" value="RNA_pol_sigma_r3/r4-like"/>
</dbReference>
<evidence type="ECO:0000256" key="1">
    <source>
        <dbReference type="ARBA" id="ARBA00023015"/>
    </source>
</evidence>
<dbReference type="InterPro" id="IPR007624">
    <property type="entry name" value="RNA_pol_sigma70_r3"/>
</dbReference>
<dbReference type="PANTHER" id="PTHR30385">
    <property type="entry name" value="SIGMA FACTOR F FLAGELLAR"/>
    <property type="match status" value="1"/>
</dbReference>
<dbReference type="Proteomes" id="UP001143463">
    <property type="component" value="Unassembled WGS sequence"/>
</dbReference>
<dbReference type="InterPro" id="IPR014322">
    <property type="entry name" value="RNA_pol_sigma-B/F/G"/>
</dbReference>
<gene>
    <name evidence="9" type="ORF">GCM10017577_68580</name>
</gene>
<reference evidence="9" key="1">
    <citation type="journal article" date="2014" name="Int. J. Syst. Evol. Microbiol.">
        <title>Complete genome sequence of Corynebacterium casei LMG S-19264T (=DSM 44701T), isolated from a smear-ripened cheese.</title>
        <authorList>
            <consortium name="US DOE Joint Genome Institute (JGI-PGF)"/>
            <person name="Walter F."/>
            <person name="Albersmeier A."/>
            <person name="Kalinowski J."/>
            <person name="Ruckert C."/>
        </authorList>
    </citation>
    <scope>NUCLEOTIDE SEQUENCE</scope>
    <source>
        <strain evidence="9">VKM Ac-1069</strain>
    </source>
</reference>
<dbReference type="SUPFAM" id="SSF88946">
    <property type="entry name" value="Sigma2 domain of RNA polymerase sigma factors"/>
    <property type="match status" value="1"/>
</dbReference>
<dbReference type="Pfam" id="PF04539">
    <property type="entry name" value="Sigma70_r3"/>
    <property type="match status" value="1"/>
</dbReference>